<sequence length="101" mass="11389">MLRFRVREVDEFTVVGFEVEGILEPKVLRDLRPPGVNPRKGVILTGRGPIWLYGFLVHFYHPTVWVATYDPRIGAVVVESHVPDKSPGDVVAIDPEEILGR</sequence>
<dbReference type="NCBIfam" id="TIGR02579">
    <property type="entry name" value="cas_csx3"/>
    <property type="match status" value="1"/>
</dbReference>
<dbReference type="OrthoDB" id="146007at2157"/>
<dbReference type="STRING" id="163003.CL1_1959"/>
<dbReference type="RefSeq" id="WP_014789784.1">
    <property type="nucleotide sequence ID" value="NC_018015.1"/>
</dbReference>
<protein>
    <submittedName>
        <fullName evidence="1">CRISPR-associated protein, Csx3 family</fullName>
    </submittedName>
</protein>
<keyword evidence="2" id="KW-1185">Reference proteome</keyword>
<name>I3ZWS0_THECF</name>
<dbReference type="Proteomes" id="UP000006064">
    <property type="component" value="Chromosome"/>
</dbReference>
<dbReference type="Pfam" id="PF09620">
    <property type="entry name" value="Cas_csx3"/>
    <property type="match status" value="1"/>
</dbReference>
<dbReference type="AlphaFoldDB" id="I3ZWS0"/>
<dbReference type="EMBL" id="CP003651">
    <property type="protein sequence ID" value="AFL96154.1"/>
    <property type="molecule type" value="Genomic_DNA"/>
</dbReference>
<proteinExistence type="predicted"/>
<dbReference type="InterPro" id="IPR013409">
    <property type="entry name" value="CRISPR-assoc_prot_Crn3/Csx3"/>
</dbReference>
<dbReference type="KEGG" id="thm:CL1_1959"/>
<reference evidence="1 2" key="1">
    <citation type="journal article" date="2012" name="J. Bacteriol.">
        <title>Complete Genome Sequence of the Hyperthermophilic Archaeon Thermococcus sp. Strain CL1, Isolated from a Paralvinella sp. Polychaete Worm Collected from a Hydrothermal Vent.</title>
        <authorList>
            <person name="Jung J.H."/>
            <person name="Holden J.F."/>
            <person name="Seo D.H."/>
            <person name="Park K.H."/>
            <person name="Shin H."/>
            <person name="Ryu S."/>
            <person name="Lee J.H."/>
            <person name="Park C.S."/>
        </authorList>
    </citation>
    <scope>NUCLEOTIDE SEQUENCE [LARGE SCALE GENOMIC DNA]</scope>
    <source>
        <strain evidence="2">DSM 27260 / KACC 17922 / CL1</strain>
    </source>
</reference>
<organism evidence="1 2">
    <name type="scientific">Thermococcus cleftensis (strain DSM 27260 / KACC 17922 / CL1)</name>
    <dbReference type="NCBI Taxonomy" id="163003"/>
    <lineage>
        <taxon>Archaea</taxon>
        <taxon>Methanobacteriati</taxon>
        <taxon>Methanobacteriota</taxon>
        <taxon>Thermococci</taxon>
        <taxon>Thermococcales</taxon>
        <taxon>Thermococcaceae</taxon>
        <taxon>Thermococcus</taxon>
    </lineage>
</organism>
<evidence type="ECO:0000313" key="1">
    <source>
        <dbReference type="EMBL" id="AFL96154.1"/>
    </source>
</evidence>
<gene>
    <name evidence="1" type="ORF">CL1_1959</name>
</gene>
<dbReference type="HOGENOM" id="CLU_172322_0_0_2"/>
<evidence type="ECO:0000313" key="2">
    <source>
        <dbReference type="Proteomes" id="UP000006064"/>
    </source>
</evidence>
<dbReference type="GeneID" id="13037269"/>
<accession>I3ZWS0</accession>